<keyword evidence="2" id="KW-1185">Reference proteome</keyword>
<gene>
    <name evidence="1" type="ORF">SAMN00768000_1898</name>
</gene>
<dbReference type="RefSeq" id="WP_084661392.1">
    <property type="nucleotide sequence ID" value="NZ_FWWY01000001.1"/>
</dbReference>
<reference evidence="2" key="1">
    <citation type="submission" date="2017-04" db="EMBL/GenBank/DDBJ databases">
        <authorList>
            <person name="Varghese N."/>
            <person name="Submissions S."/>
        </authorList>
    </citation>
    <scope>NUCLEOTIDE SEQUENCE [LARGE SCALE GENOMIC DNA]</scope>
    <source>
        <strain evidence="2">DSM 9293</strain>
    </source>
</reference>
<protein>
    <submittedName>
        <fullName evidence="1">Uncharacterized protein</fullName>
    </submittedName>
</protein>
<dbReference type="EMBL" id="FWWY01000001">
    <property type="protein sequence ID" value="SMC04884.1"/>
    <property type="molecule type" value="Genomic_DNA"/>
</dbReference>
<sequence>MPKKTIYIRDTDMPLWEQAESLATGESVSAILTEALQQYLEGFRPVYATIKLRGASLAFRARVHPASGGWLVAISEKSDMVRAMSEAQIVLPQNMPTKDDAWLWLAPHQIDYMFVELPSSLGSMDFREYARRAWPILVKRLFAQQTLTYGELGELLGGLHPYRQVPQVLDIIEKWCLEHGYGDLTAMVVSKTTGLPGTDYWQQNGWAGIPVAEQVERWKKAQQQMIQQQWPEEAPF</sequence>
<dbReference type="Proteomes" id="UP000192660">
    <property type="component" value="Unassembled WGS sequence"/>
</dbReference>
<evidence type="ECO:0000313" key="1">
    <source>
        <dbReference type="EMBL" id="SMC04884.1"/>
    </source>
</evidence>
<evidence type="ECO:0000313" key="2">
    <source>
        <dbReference type="Proteomes" id="UP000192660"/>
    </source>
</evidence>
<dbReference type="AlphaFoldDB" id="A0A1W1WF11"/>
<dbReference type="STRING" id="28034.BFX07_02115"/>
<dbReference type="OrthoDB" id="3199431at2"/>
<proteinExistence type="predicted"/>
<organism evidence="1 2">
    <name type="scientific">Sulfobacillus thermosulfidooxidans (strain DSM 9293 / VKM B-1269 / AT-1)</name>
    <dbReference type="NCBI Taxonomy" id="929705"/>
    <lineage>
        <taxon>Bacteria</taxon>
        <taxon>Bacillati</taxon>
        <taxon>Bacillota</taxon>
        <taxon>Clostridia</taxon>
        <taxon>Eubacteriales</taxon>
        <taxon>Clostridiales Family XVII. Incertae Sedis</taxon>
        <taxon>Sulfobacillus</taxon>
    </lineage>
</organism>
<accession>A0A1W1WF11</accession>
<name>A0A1W1WF11_SULTA</name>